<dbReference type="CDD" id="cd00093">
    <property type="entry name" value="HTH_XRE"/>
    <property type="match status" value="1"/>
</dbReference>
<dbReference type="Pfam" id="PF01381">
    <property type="entry name" value="HTH_3"/>
    <property type="match status" value="1"/>
</dbReference>
<evidence type="ECO:0000259" key="2">
    <source>
        <dbReference type="PROSITE" id="PS50943"/>
    </source>
</evidence>
<evidence type="ECO:0000313" key="4">
    <source>
        <dbReference type="Proteomes" id="UP001197827"/>
    </source>
</evidence>
<evidence type="ECO:0000313" key="3">
    <source>
        <dbReference type="EMBL" id="MCB8563297.1"/>
    </source>
</evidence>
<evidence type="ECO:0000256" key="1">
    <source>
        <dbReference type="ARBA" id="ARBA00023125"/>
    </source>
</evidence>
<comment type="caution">
    <text evidence="3">The sequence shown here is derived from an EMBL/GenBank/DDBJ whole genome shotgun (WGS) entry which is preliminary data.</text>
</comment>
<gene>
    <name evidence="3" type="ORF">LJD74_15010</name>
</gene>
<dbReference type="Proteomes" id="UP001197827">
    <property type="component" value="Unassembled WGS sequence"/>
</dbReference>
<dbReference type="RefSeq" id="WP_227408700.1">
    <property type="nucleotide sequence ID" value="NZ_JAJDKQ010000057.1"/>
</dbReference>
<name>A0AAW4VQP4_9FIRM</name>
<dbReference type="EMBL" id="JAJDKQ010000057">
    <property type="protein sequence ID" value="MCB8563297.1"/>
    <property type="molecule type" value="Genomic_DNA"/>
</dbReference>
<accession>A0AAW4VQP4</accession>
<proteinExistence type="predicted"/>
<dbReference type="PROSITE" id="PS50943">
    <property type="entry name" value="HTH_CROC1"/>
    <property type="match status" value="1"/>
</dbReference>
<dbReference type="AlphaFoldDB" id="A0AAW4VQP4"/>
<dbReference type="PANTHER" id="PTHR46558:SF11">
    <property type="entry name" value="HTH-TYPE TRANSCRIPTIONAL REGULATOR XRE"/>
    <property type="match status" value="1"/>
</dbReference>
<dbReference type="SMART" id="SM00530">
    <property type="entry name" value="HTH_XRE"/>
    <property type="match status" value="1"/>
</dbReference>
<dbReference type="GO" id="GO:0003677">
    <property type="term" value="F:DNA binding"/>
    <property type="evidence" value="ECO:0007669"/>
    <property type="project" value="UniProtKB-KW"/>
</dbReference>
<dbReference type="PANTHER" id="PTHR46558">
    <property type="entry name" value="TRACRIPTIONAL REGULATORY PROTEIN-RELATED-RELATED"/>
    <property type="match status" value="1"/>
</dbReference>
<feature type="domain" description="HTH cro/C1-type" evidence="2">
    <location>
        <begin position="10"/>
        <end position="64"/>
    </location>
</feature>
<reference evidence="3" key="1">
    <citation type="submission" date="2021-10" db="EMBL/GenBank/DDBJ databases">
        <title>Collection of gut derived symbiotic bacterial strains cultured from healthy donors.</title>
        <authorList>
            <person name="Lin H."/>
            <person name="Littmann E."/>
            <person name="Kohout C."/>
            <person name="Pamer E.G."/>
        </authorList>
    </citation>
    <scope>NUCLEOTIDE SEQUENCE</scope>
    <source>
        <strain evidence="3">DFI.5.2</strain>
    </source>
</reference>
<sequence length="168" mass="19710">MDNSIISKNIKTIRRDKMMTQKEFGKLIGVTQATLSTYEQGLKMPNTDTLYNIAEKCDISMDWLCGRTNLKNIENFDSYSDVFKTIVKLCKSVKFSIIEDSNNVYKNDVSQHYLEPGNTIVNDFLNRWRKVKEIYDDKTIDEETYDTVVNSLIERYKDIEIIYDDDKL</sequence>
<dbReference type="InterPro" id="IPR010982">
    <property type="entry name" value="Lambda_DNA-bd_dom_sf"/>
</dbReference>
<organism evidence="3 4">
    <name type="scientific">Faecalibacillus intestinalis</name>
    <dbReference type="NCBI Taxonomy" id="1982626"/>
    <lineage>
        <taxon>Bacteria</taxon>
        <taxon>Bacillati</taxon>
        <taxon>Bacillota</taxon>
        <taxon>Erysipelotrichia</taxon>
        <taxon>Erysipelotrichales</taxon>
        <taxon>Coprobacillaceae</taxon>
        <taxon>Faecalibacillus</taxon>
    </lineage>
</organism>
<dbReference type="InterPro" id="IPR001387">
    <property type="entry name" value="Cro/C1-type_HTH"/>
</dbReference>
<keyword evidence="1" id="KW-0238">DNA-binding</keyword>
<protein>
    <submittedName>
        <fullName evidence="3">Helix-turn-helix domain-containing protein</fullName>
    </submittedName>
</protein>
<dbReference type="Gene3D" id="1.10.260.40">
    <property type="entry name" value="lambda repressor-like DNA-binding domains"/>
    <property type="match status" value="1"/>
</dbReference>
<dbReference type="SUPFAM" id="SSF47413">
    <property type="entry name" value="lambda repressor-like DNA-binding domains"/>
    <property type="match status" value="1"/>
</dbReference>